<dbReference type="EMBL" id="DXHS01000024">
    <property type="protein sequence ID" value="HIW01989.1"/>
    <property type="molecule type" value="Genomic_DNA"/>
</dbReference>
<dbReference type="PANTHER" id="PTHR43316:SF3">
    <property type="entry name" value="HALOACID DEHALOGENASE, TYPE II (AFU_ORTHOLOGUE AFUA_2G07750)-RELATED"/>
    <property type="match status" value="1"/>
</dbReference>
<dbReference type="Gene3D" id="3.40.50.1000">
    <property type="entry name" value="HAD superfamily/HAD-like"/>
    <property type="match status" value="1"/>
</dbReference>
<sequence>MIKNIMFDMDGTLIDCNAHDFIPVYVKAIKDRFGGELGSLIAKTAIGGSEVMVRNDGSRTNREAFMEFAKPIIPMPMDEFERVMTDFYANEYRAVSSVISPKPIMVKAVKELKKRGVKLIVTTNPVFPLPALLYRLQSGGHDPKDFDFVTSYETSSYAKPNPKYYAEVLERLTLVPEETLIVGNDYAEDVCAGKAVGMKTYYLTDSPIPSGDASVEPDVSGTAEEFLEFTKTL</sequence>
<reference evidence="2" key="1">
    <citation type="journal article" date="2021" name="PeerJ">
        <title>Extensive microbial diversity within the chicken gut microbiome revealed by metagenomics and culture.</title>
        <authorList>
            <person name="Gilroy R."/>
            <person name="Ravi A."/>
            <person name="Getino M."/>
            <person name="Pursley I."/>
            <person name="Horton D.L."/>
            <person name="Alikhan N.F."/>
            <person name="Baker D."/>
            <person name="Gharbi K."/>
            <person name="Hall N."/>
            <person name="Watson M."/>
            <person name="Adriaenssens E.M."/>
            <person name="Foster-Nyarko E."/>
            <person name="Jarju S."/>
            <person name="Secka A."/>
            <person name="Antonio M."/>
            <person name="Oren A."/>
            <person name="Chaudhuri R.R."/>
            <person name="La Ragione R."/>
            <person name="Hildebrand F."/>
            <person name="Pallen M.J."/>
        </authorList>
    </citation>
    <scope>NUCLEOTIDE SEQUENCE</scope>
    <source>
        <strain evidence="2">12435</strain>
    </source>
</reference>
<protein>
    <submittedName>
        <fullName evidence="2">HAD family hydrolase</fullName>
    </submittedName>
</protein>
<dbReference type="Proteomes" id="UP000823990">
    <property type="component" value="Unassembled WGS sequence"/>
</dbReference>
<dbReference type="InterPro" id="IPR006439">
    <property type="entry name" value="HAD-SF_hydro_IA"/>
</dbReference>
<proteinExistence type="predicted"/>
<organism evidence="2 3">
    <name type="scientific">Candidatus Protoclostridium stercorigallinarum</name>
    <dbReference type="NCBI Taxonomy" id="2838741"/>
    <lineage>
        <taxon>Bacteria</taxon>
        <taxon>Bacillati</taxon>
        <taxon>Bacillota</taxon>
        <taxon>Clostridia</taxon>
        <taxon>Candidatus Protoclostridium</taxon>
    </lineage>
</organism>
<dbReference type="SUPFAM" id="SSF56784">
    <property type="entry name" value="HAD-like"/>
    <property type="match status" value="1"/>
</dbReference>
<dbReference type="GO" id="GO:0016787">
    <property type="term" value="F:hydrolase activity"/>
    <property type="evidence" value="ECO:0007669"/>
    <property type="project" value="UniProtKB-KW"/>
</dbReference>
<dbReference type="InterPro" id="IPR023214">
    <property type="entry name" value="HAD_sf"/>
</dbReference>
<dbReference type="SFLD" id="SFLDS00003">
    <property type="entry name" value="Haloacid_Dehalogenase"/>
    <property type="match status" value="1"/>
</dbReference>
<dbReference type="Pfam" id="PF00702">
    <property type="entry name" value="Hydrolase"/>
    <property type="match status" value="1"/>
</dbReference>
<reference evidence="2" key="2">
    <citation type="submission" date="2021-04" db="EMBL/GenBank/DDBJ databases">
        <authorList>
            <person name="Gilroy R."/>
        </authorList>
    </citation>
    <scope>NUCLEOTIDE SEQUENCE</scope>
    <source>
        <strain evidence="2">12435</strain>
    </source>
</reference>
<dbReference type="InterPro" id="IPR036412">
    <property type="entry name" value="HAD-like_sf"/>
</dbReference>
<dbReference type="PANTHER" id="PTHR43316">
    <property type="entry name" value="HYDROLASE, HALOACID DELAHOGENASE-RELATED"/>
    <property type="match status" value="1"/>
</dbReference>
<keyword evidence="1 2" id="KW-0378">Hydrolase</keyword>
<accession>A0A9D1PYK8</accession>
<gene>
    <name evidence="2" type="ORF">H9892_01455</name>
</gene>
<name>A0A9D1PYK8_9FIRM</name>
<dbReference type="AlphaFoldDB" id="A0A9D1PYK8"/>
<dbReference type="InterPro" id="IPR051540">
    <property type="entry name" value="S-2-haloacid_dehalogenase"/>
</dbReference>
<dbReference type="SFLD" id="SFLDG01129">
    <property type="entry name" value="C1.5:_HAD__Beta-PGM__Phosphata"/>
    <property type="match status" value="1"/>
</dbReference>
<evidence type="ECO:0000313" key="3">
    <source>
        <dbReference type="Proteomes" id="UP000823990"/>
    </source>
</evidence>
<evidence type="ECO:0000256" key="1">
    <source>
        <dbReference type="ARBA" id="ARBA00022801"/>
    </source>
</evidence>
<comment type="caution">
    <text evidence="2">The sequence shown here is derived from an EMBL/GenBank/DDBJ whole genome shotgun (WGS) entry which is preliminary data.</text>
</comment>
<evidence type="ECO:0000313" key="2">
    <source>
        <dbReference type="EMBL" id="HIW01989.1"/>
    </source>
</evidence>
<dbReference type="PRINTS" id="PR00413">
    <property type="entry name" value="HADHALOGNASE"/>
</dbReference>